<evidence type="ECO:0000313" key="8">
    <source>
        <dbReference type="Proteomes" id="UP001381693"/>
    </source>
</evidence>
<evidence type="ECO:0000256" key="5">
    <source>
        <dbReference type="SAM" id="MobiDB-lite"/>
    </source>
</evidence>
<feature type="compositionally biased region" description="Basic residues" evidence="5">
    <location>
        <begin position="528"/>
        <end position="539"/>
    </location>
</feature>
<dbReference type="GO" id="GO:0008270">
    <property type="term" value="F:zinc ion binding"/>
    <property type="evidence" value="ECO:0007669"/>
    <property type="project" value="UniProtKB-KW"/>
</dbReference>
<comment type="caution">
    <text evidence="7">The sequence shown here is derived from an EMBL/GenBank/DDBJ whole genome shotgun (WGS) entry which is preliminary data.</text>
</comment>
<dbReference type="SMART" id="SM00184">
    <property type="entry name" value="RING"/>
    <property type="match status" value="1"/>
</dbReference>
<feature type="domain" description="RING-type" evidence="6">
    <location>
        <begin position="17"/>
        <end position="95"/>
    </location>
</feature>
<dbReference type="AlphaFoldDB" id="A0AAN8XDL4"/>
<gene>
    <name evidence="7" type="ORF">SK128_016515</name>
</gene>
<dbReference type="PANTHER" id="PTHR25464">
    <property type="entry name" value="TRIPARTITE MOTIF-CONTAINING PROTEIN 2-LIKE PROTEIN"/>
    <property type="match status" value="1"/>
</dbReference>
<dbReference type="InterPro" id="IPR013083">
    <property type="entry name" value="Znf_RING/FYVE/PHD"/>
</dbReference>
<dbReference type="PROSITE" id="PS00518">
    <property type="entry name" value="ZF_RING_1"/>
    <property type="match status" value="1"/>
</dbReference>
<dbReference type="SUPFAM" id="SSF57850">
    <property type="entry name" value="RING/U-box"/>
    <property type="match status" value="1"/>
</dbReference>
<dbReference type="EMBL" id="JAXCGZ010004119">
    <property type="protein sequence ID" value="KAK7082242.1"/>
    <property type="molecule type" value="Genomic_DNA"/>
</dbReference>
<reference evidence="7 8" key="1">
    <citation type="submission" date="2023-11" db="EMBL/GenBank/DDBJ databases">
        <title>Halocaridina rubra genome assembly.</title>
        <authorList>
            <person name="Smith C."/>
        </authorList>
    </citation>
    <scope>NUCLEOTIDE SEQUENCE [LARGE SCALE GENOMIC DNA]</scope>
    <source>
        <strain evidence="7">EP-1</strain>
        <tissue evidence="7">Whole</tissue>
    </source>
</reference>
<keyword evidence="2 4" id="KW-0863">Zinc-finger</keyword>
<protein>
    <recommendedName>
        <fullName evidence="6">RING-type domain-containing protein</fullName>
    </recommendedName>
</protein>
<dbReference type="PANTHER" id="PTHR25464:SF2">
    <property type="entry name" value="RING-TYPE DOMAIN-CONTAINING PROTEIN"/>
    <property type="match status" value="1"/>
</dbReference>
<accession>A0AAN8XDL4</accession>
<dbReference type="InterPro" id="IPR001841">
    <property type="entry name" value="Znf_RING"/>
</dbReference>
<evidence type="ECO:0000259" key="6">
    <source>
        <dbReference type="PROSITE" id="PS50089"/>
    </source>
</evidence>
<feature type="region of interest" description="Disordered" evidence="5">
    <location>
        <begin position="387"/>
        <end position="415"/>
    </location>
</feature>
<feature type="compositionally biased region" description="Basic and acidic residues" evidence="5">
    <location>
        <begin position="404"/>
        <end position="415"/>
    </location>
</feature>
<evidence type="ECO:0000313" key="7">
    <source>
        <dbReference type="EMBL" id="KAK7082242.1"/>
    </source>
</evidence>
<dbReference type="PROSITE" id="PS50089">
    <property type="entry name" value="ZF_RING_2"/>
    <property type="match status" value="1"/>
</dbReference>
<evidence type="ECO:0000256" key="3">
    <source>
        <dbReference type="ARBA" id="ARBA00022833"/>
    </source>
</evidence>
<feature type="compositionally biased region" description="Basic and acidic residues" evidence="5">
    <location>
        <begin position="513"/>
        <end position="527"/>
    </location>
</feature>
<evidence type="ECO:0000256" key="4">
    <source>
        <dbReference type="PROSITE-ProRule" id="PRU00175"/>
    </source>
</evidence>
<keyword evidence="8" id="KW-1185">Reference proteome</keyword>
<name>A0AAN8XDL4_HALRR</name>
<proteinExistence type="predicted"/>
<dbReference type="Gene3D" id="3.30.40.10">
    <property type="entry name" value="Zinc/RING finger domain, C3HC4 (zinc finger)"/>
    <property type="match status" value="1"/>
</dbReference>
<organism evidence="7 8">
    <name type="scientific">Halocaridina rubra</name>
    <name type="common">Hawaiian red shrimp</name>
    <dbReference type="NCBI Taxonomy" id="373956"/>
    <lineage>
        <taxon>Eukaryota</taxon>
        <taxon>Metazoa</taxon>
        <taxon>Ecdysozoa</taxon>
        <taxon>Arthropoda</taxon>
        <taxon>Crustacea</taxon>
        <taxon>Multicrustacea</taxon>
        <taxon>Malacostraca</taxon>
        <taxon>Eumalacostraca</taxon>
        <taxon>Eucarida</taxon>
        <taxon>Decapoda</taxon>
        <taxon>Pleocyemata</taxon>
        <taxon>Caridea</taxon>
        <taxon>Atyoidea</taxon>
        <taxon>Atyidae</taxon>
        <taxon>Halocaridina</taxon>
    </lineage>
</organism>
<sequence length="574" mass="65029">MASNKTSIPEGESPSQCPVCLEPWDNEERLPKFLICHHSICVTCAADMQKTAKKPTKHLAEVAAEELRASRGSLESLDALEEGKPATWVRCPMCRTKTFIEDPYLLQTNFYLSGMTQNVPIPRLVLWCETCSCVATPDCEDHILLPTGEKMRDLQDDLVRRAEVLQGGVSESLSAHECHMEVYRWLCGMLRHAHSKVLAALTHGAQYHQALQLHVEALQNLVQRGEQLQLSDEPEDVIKQLTSLLRELNIQQSSINAEVELPILKDTFQVLRTHQGPKGFGKALVVLDANKSVTLSVYGENDRLQQSCTSDEDAEVSEDVGITLMRAMSMQAGRRRSKNKMQVIKTPENMELLSQATTKHETPVAENLEKDKTEELFSQAPVSQTPVADNHELDNTVDSPINQREPEISRESDPEMKYEEPIITIVSTLEATAPPIEECLQLDSQNLKRNGNFGRGTVTMAYKRYPSHLCDEEPITDPRTIVTPKDDTTENLVIEKALVEEEKPAVTSIPKEQGNEKEKEIHEEYRHPRPRNNRRKRRQVPPSEMSEEYAPQRQRRQNTRRRPPKKKKAMCVIA</sequence>
<keyword evidence="3" id="KW-0862">Zinc</keyword>
<evidence type="ECO:0000256" key="2">
    <source>
        <dbReference type="ARBA" id="ARBA00022771"/>
    </source>
</evidence>
<evidence type="ECO:0000256" key="1">
    <source>
        <dbReference type="ARBA" id="ARBA00022723"/>
    </source>
</evidence>
<keyword evidence="1" id="KW-0479">Metal-binding</keyword>
<dbReference type="Proteomes" id="UP001381693">
    <property type="component" value="Unassembled WGS sequence"/>
</dbReference>
<dbReference type="InterPro" id="IPR017907">
    <property type="entry name" value="Znf_RING_CS"/>
</dbReference>
<feature type="compositionally biased region" description="Basic residues" evidence="5">
    <location>
        <begin position="553"/>
        <end position="574"/>
    </location>
</feature>
<feature type="region of interest" description="Disordered" evidence="5">
    <location>
        <begin position="503"/>
        <end position="574"/>
    </location>
</feature>